<evidence type="ECO:0000256" key="1">
    <source>
        <dbReference type="SAM" id="MobiDB-lite"/>
    </source>
</evidence>
<gene>
    <name evidence="2" type="ORF">PIB30_023798</name>
</gene>
<evidence type="ECO:0000313" key="2">
    <source>
        <dbReference type="EMBL" id="MED6206103.1"/>
    </source>
</evidence>
<accession>A0ABU6YBE6</accession>
<feature type="region of interest" description="Disordered" evidence="1">
    <location>
        <begin position="95"/>
        <end position="133"/>
    </location>
</feature>
<proteinExistence type="predicted"/>
<reference evidence="2 3" key="1">
    <citation type="journal article" date="2023" name="Plants (Basel)">
        <title>Bridging the Gap: Combining Genomics and Transcriptomics Approaches to Understand Stylosanthes scabra, an Orphan Legume from the Brazilian Caatinga.</title>
        <authorList>
            <person name="Ferreira-Neto J.R.C."/>
            <person name="da Silva M.D."/>
            <person name="Binneck E."/>
            <person name="de Melo N.F."/>
            <person name="da Silva R.H."/>
            <person name="de Melo A.L.T.M."/>
            <person name="Pandolfi V."/>
            <person name="Bustamante F.O."/>
            <person name="Brasileiro-Vidal A.C."/>
            <person name="Benko-Iseppon A.M."/>
        </authorList>
    </citation>
    <scope>NUCLEOTIDE SEQUENCE [LARGE SCALE GENOMIC DNA]</scope>
    <source>
        <tissue evidence="2">Leaves</tissue>
    </source>
</reference>
<organism evidence="2 3">
    <name type="scientific">Stylosanthes scabra</name>
    <dbReference type="NCBI Taxonomy" id="79078"/>
    <lineage>
        <taxon>Eukaryota</taxon>
        <taxon>Viridiplantae</taxon>
        <taxon>Streptophyta</taxon>
        <taxon>Embryophyta</taxon>
        <taxon>Tracheophyta</taxon>
        <taxon>Spermatophyta</taxon>
        <taxon>Magnoliopsida</taxon>
        <taxon>eudicotyledons</taxon>
        <taxon>Gunneridae</taxon>
        <taxon>Pentapetalae</taxon>
        <taxon>rosids</taxon>
        <taxon>fabids</taxon>
        <taxon>Fabales</taxon>
        <taxon>Fabaceae</taxon>
        <taxon>Papilionoideae</taxon>
        <taxon>50 kb inversion clade</taxon>
        <taxon>dalbergioids sensu lato</taxon>
        <taxon>Dalbergieae</taxon>
        <taxon>Pterocarpus clade</taxon>
        <taxon>Stylosanthes</taxon>
    </lineage>
</organism>
<name>A0ABU6YBE6_9FABA</name>
<keyword evidence="3" id="KW-1185">Reference proteome</keyword>
<comment type="caution">
    <text evidence="2">The sequence shown here is derived from an EMBL/GenBank/DDBJ whole genome shotgun (WGS) entry which is preliminary data.</text>
</comment>
<protein>
    <submittedName>
        <fullName evidence="2">Uncharacterized protein</fullName>
    </submittedName>
</protein>
<feature type="compositionally biased region" description="Low complexity" evidence="1">
    <location>
        <begin position="103"/>
        <end position="126"/>
    </location>
</feature>
<evidence type="ECO:0000313" key="3">
    <source>
        <dbReference type="Proteomes" id="UP001341840"/>
    </source>
</evidence>
<dbReference type="Proteomes" id="UP001341840">
    <property type="component" value="Unassembled WGS sequence"/>
</dbReference>
<sequence length="170" mass="17920">MADLQQKINALKGLVGVLNSIDDGETQIAPPASPPPQSCPRSVPGRNHRMSGVCYNRQSIKGLSNQTGRIEGNANGAINFGIASGICNIALGTSDARDRQSRRQAQAESRPNRNTTSTAATTAPTPCEEHERNNCCKTSSQNIKGLTNQTGFVKGNANGVINFGTLTSNP</sequence>
<feature type="region of interest" description="Disordered" evidence="1">
    <location>
        <begin position="25"/>
        <end position="48"/>
    </location>
</feature>
<dbReference type="EMBL" id="JASCZI010241739">
    <property type="protein sequence ID" value="MED6206103.1"/>
    <property type="molecule type" value="Genomic_DNA"/>
</dbReference>